<comment type="caution">
    <text evidence="5">The sequence shown here is derived from an EMBL/GenBank/DDBJ whole genome shotgun (WGS) entry which is preliminary data.</text>
</comment>
<feature type="domain" description="Tr-type G" evidence="4">
    <location>
        <begin position="20"/>
        <end position="301"/>
    </location>
</feature>
<dbReference type="SUPFAM" id="SSF54980">
    <property type="entry name" value="EF-G C-terminal domain-like"/>
    <property type="match status" value="2"/>
</dbReference>
<evidence type="ECO:0000256" key="1">
    <source>
        <dbReference type="ARBA" id="ARBA00022741"/>
    </source>
</evidence>
<dbReference type="InterPro" id="IPR020568">
    <property type="entry name" value="Ribosomal_Su5_D2-typ_SF"/>
</dbReference>
<proteinExistence type="predicted"/>
<dbReference type="CDD" id="cd01434">
    <property type="entry name" value="EFG_mtEFG1_IV"/>
    <property type="match status" value="1"/>
</dbReference>
<dbReference type="InterPro" id="IPR000640">
    <property type="entry name" value="EFG_V-like"/>
</dbReference>
<dbReference type="InterPro" id="IPR035649">
    <property type="entry name" value="EFG_V"/>
</dbReference>
<dbReference type="InterPro" id="IPR004161">
    <property type="entry name" value="EFTu-like_2"/>
</dbReference>
<dbReference type="Pfam" id="PF03144">
    <property type="entry name" value="GTP_EFTU_D2"/>
    <property type="match status" value="1"/>
</dbReference>
<dbReference type="SMART" id="SM00838">
    <property type="entry name" value="EFG_C"/>
    <property type="match status" value="1"/>
</dbReference>
<dbReference type="PROSITE" id="PS51722">
    <property type="entry name" value="G_TR_2"/>
    <property type="match status" value="1"/>
</dbReference>
<evidence type="ECO:0000259" key="4">
    <source>
        <dbReference type="PROSITE" id="PS51722"/>
    </source>
</evidence>
<dbReference type="SMART" id="SM00382">
    <property type="entry name" value="AAA"/>
    <property type="match status" value="1"/>
</dbReference>
<dbReference type="Gene3D" id="3.30.230.10">
    <property type="match status" value="1"/>
</dbReference>
<dbReference type="FunFam" id="2.40.30.10:FF:000151">
    <property type="entry name" value="Translation elongation factor EF-G"/>
    <property type="match status" value="1"/>
</dbReference>
<dbReference type="NCBIfam" id="NF009377">
    <property type="entry name" value="PRK12740.1-1"/>
    <property type="match status" value="1"/>
</dbReference>
<dbReference type="eggNOG" id="COG0480">
    <property type="taxonomic scope" value="Bacteria"/>
</dbReference>
<reference evidence="5 6" key="1">
    <citation type="submission" date="2017-02" db="EMBL/GenBank/DDBJ databases">
        <title>The new phylogeny of genus Mycobacterium.</title>
        <authorList>
            <person name="Tortoli E."/>
            <person name="Trovato A."/>
            <person name="Cirillo D.M."/>
        </authorList>
    </citation>
    <scope>NUCLEOTIDE SEQUENCE [LARGE SCALE GENOMIC DNA]</scope>
    <source>
        <strain evidence="5 6">DSM 44338</strain>
    </source>
</reference>
<dbReference type="Gene3D" id="3.40.50.300">
    <property type="entry name" value="P-loop containing nucleotide triphosphate hydrolases"/>
    <property type="match status" value="1"/>
</dbReference>
<dbReference type="AlphaFoldDB" id="A0A1X0JHY6"/>
<dbReference type="EMBL" id="MVIM01000017">
    <property type="protein sequence ID" value="ORB62260.1"/>
    <property type="molecule type" value="Genomic_DNA"/>
</dbReference>
<keyword evidence="5" id="KW-0648">Protein biosynthesis</keyword>
<sequence>MADKTTTSQAGAAPTADSPAAIRNVVLVGPSGGGKTTLVEALLVAAGVLNRPGSVVDGTTVCDCDEAEISQQRSVGLALASLEHDGVKVNLIDTPGYADFVGELRAGLRAADCALFVIASNEQIDEPTKSLWLECSQVGMPRAVLITKLDHARANYDNALTAAQQAFGDKVLPLYLPADSGSIVGTAGGPCTGLIGLLSQTHFEYADGKRTASHEPDTSYRNAIDELRGSLIEGIIEESEDETLMERYLGGEEIDQSVLIDDLEKAVARGSFFPVIPVCSTTGVGTHELLEVITSGFPSPPEHQLPEVFTPQGKSRNSLPCDPAGPLLAEVVKTTSDPYLGRVSLVRVFSGTISPDATVHVSGHFSSFYGANGSSPGHGDPRWTAGHADHDEDERIGTLSFPLGKQQRPAPQVVAGDICAIGRLSRAETGDTLSAKADPLVLKPWTMPEPLLPMAIQPHAKTDEDKLAVGLQRLAAEDPTLRIEQNPETHQIVLWTMGEAHSGVVLDALARRYGVAVDTVELRVPLRETLGGKAKGHGRHVKQSGGHGQFAVCDIEVEPLPEGSGFEFVDKVVGGSVPRQFIPSVEKGVRAQMEKGLLNGAGSGYPVVDIKVTLFDGKAHSVDSSDFAFQMAGGLALREAASATKVNLLEPVDEVSVVVPDDFVGAVMSDLAGRRGRVVGTDKVGEDRTVVKAEIPEVELTRYAIDLRSLAHGAGSFTRSFARYEPMPEQAAAKVRASV</sequence>
<dbReference type="Gene3D" id="2.40.30.10">
    <property type="entry name" value="Translation factors"/>
    <property type="match status" value="1"/>
</dbReference>
<dbReference type="OrthoDB" id="9801472at2"/>
<keyword evidence="1" id="KW-0547">Nucleotide-binding</keyword>
<dbReference type="FunFam" id="3.30.70.240:FF:000001">
    <property type="entry name" value="Elongation factor G"/>
    <property type="match status" value="1"/>
</dbReference>
<dbReference type="SMART" id="SM00889">
    <property type="entry name" value="EFG_IV"/>
    <property type="match status" value="1"/>
</dbReference>
<dbReference type="PANTHER" id="PTHR43261:SF6">
    <property type="entry name" value="ELONGATION FACTOR G-LIKE PROTEIN"/>
    <property type="match status" value="1"/>
</dbReference>
<evidence type="ECO:0000313" key="5">
    <source>
        <dbReference type="EMBL" id="ORB62260.1"/>
    </source>
</evidence>
<organism evidence="5 6">
    <name type="scientific">Mycolicibacterium tusciae</name>
    <dbReference type="NCBI Taxonomy" id="75922"/>
    <lineage>
        <taxon>Bacteria</taxon>
        <taxon>Bacillati</taxon>
        <taxon>Actinomycetota</taxon>
        <taxon>Actinomycetes</taxon>
        <taxon>Mycobacteriales</taxon>
        <taxon>Mycobacteriaceae</taxon>
        <taxon>Mycolicibacterium</taxon>
    </lineage>
</organism>
<dbReference type="Gene3D" id="3.30.70.870">
    <property type="entry name" value="Elongation Factor G (Translational Gtpase), domain 3"/>
    <property type="match status" value="1"/>
</dbReference>
<dbReference type="InterPro" id="IPR014721">
    <property type="entry name" value="Ribsml_uS5_D2-typ_fold_subgr"/>
</dbReference>
<dbReference type="Pfam" id="PF03764">
    <property type="entry name" value="EFG_IV"/>
    <property type="match status" value="1"/>
</dbReference>
<dbReference type="InterPro" id="IPR005517">
    <property type="entry name" value="Transl_elong_EFG/EF2_IV"/>
</dbReference>
<dbReference type="InterPro" id="IPR000795">
    <property type="entry name" value="T_Tr_GTP-bd_dom"/>
</dbReference>
<dbReference type="GO" id="GO:0005525">
    <property type="term" value="F:GTP binding"/>
    <property type="evidence" value="ECO:0007669"/>
    <property type="project" value="UniProtKB-KW"/>
</dbReference>
<dbReference type="InterPro" id="IPR047872">
    <property type="entry name" value="EFG_IV"/>
</dbReference>
<dbReference type="Pfam" id="PF00009">
    <property type="entry name" value="GTP_EFTU"/>
    <property type="match status" value="1"/>
</dbReference>
<dbReference type="STRING" id="75922.BST47_24645"/>
<dbReference type="Pfam" id="PF00679">
    <property type="entry name" value="EFG_C"/>
    <property type="match status" value="1"/>
</dbReference>
<dbReference type="InterPro" id="IPR003593">
    <property type="entry name" value="AAA+_ATPase"/>
</dbReference>
<name>A0A1X0JHY6_9MYCO</name>
<dbReference type="SUPFAM" id="SSF50447">
    <property type="entry name" value="Translation proteins"/>
    <property type="match status" value="1"/>
</dbReference>
<dbReference type="GO" id="GO:0003924">
    <property type="term" value="F:GTPase activity"/>
    <property type="evidence" value="ECO:0007669"/>
    <property type="project" value="InterPro"/>
</dbReference>
<evidence type="ECO:0000256" key="2">
    <source>
        <dbReference type="ARBA" id="ARBA00023134"/>
    </source>
</evidence>
<evidence type="ECO:0000256" key="3">
    <source>
        <dbReference type="ARBA" id="ARBA00073322"/>
    </source>
</evidence>
<dbReference type="Proteomes" id="UP000192411">
    <property type="component" value="Unassembled WGS sequence"/>
</dbReference>
<evidence type="ECO:0000313" key="6">
    <source>
        <dbReference type="Proteomes" id="UP000192411"/>
    </source>
</evidence>
<dbReference type="InterPro" id="IPR035647">
    <property type="entry name" value="EFG_III/V"/>
</dbReference>
<dbReference type="InterPro" id="IPR041095">
    <property type="entry name" value="EFG_II"/>
</dbReference>
<keyword evidence="5" id="KW-0251">Elongation factor</keyword>
<protein>
    <recommendedName>
        <fullName evidence="3">Elongation factor G-like protein</fullName>
    </recommendedName>
</protein>
<dbReference type="PANTHER" id="PTHR43261">
    <property type="entry name" value="TRANSLATION ELONGATION FACTOR G-RELATED"/>
    <property type="match status" value="1"/>
</dbReference>
<keyword evidence="2" id="KW-0342">GTP-binding</keyword>
<dbReference type="InterPro" id="IPR009000">
    <property type="entry name" value="Transl_B-barrel_sf"/>
</dbReference>
<dbReference type="Gene3D" id="3.30.70.240">
    <property type="match status" value="1"/>
</dbReference>
<dbReference type="GO" id="GO:0032790">
    <property type="term" value="P:ribosome disassembly"/>
    <property type="evidence" value="ECO:0007669"/>
    <property type="project" value="TreeGrafter"/>
</dbReference>
<dbReference type="GO" id="GO:0003746">
    <property type="term" value="F:translation elongation factor activity"/>
    <property type="evidence" value="ECO:0007669"/>
    <property type="project" value="UniProtKB-KW"/>
</dbReference>
<dbReference type="CDD" id="cd03713">
    <property type="entry name" value="EFG_mtEFG_C"/>
    <property type="match status" value="1"/>
</dbReference>
<keyword evidence="6" id="KW-1185">Reference proteome</keyword>
<dbReference type="Pfam" id="PF14492">
    <property type="entry name" value="EFG_III"/>
    <property type="match status" value="1"/>
</dbReference>
<dbReference type="InterPro" id="IPR027417">
    <property type="entry name" value="P-loop_NTPase"/>
</dbReference>
<dbReference type="FunFam" id="3.30.230.10:FF:000003">
    <property type="entry name" value="Elongation factor G"/>
    <property type="match status" value="1"/>
</dbReference>
<dbReference type="InterPro" id="IPR009022">
    <property type="entry name" value="EFG_III"/>
</dbReference>
<accession>A0A1X0JHY6</accession>
<gene>
    <name evidence="5" type="ORF">BST47_24645</name>
</gene>
<dbReference type="SUPFAM" id="SSF52540">
    <property type="entry name" value="P-loop containing nucleoside triphosphate hydrolases"/>
    <property type="match status" value="1"/>
</dbReference>
<dbReference type="SUPFAM" id="SSF54211">
    <property type="entry name" value="Ribosomal protein S5 domain 2-like"/>
    <property type="match status" value="1"/>
</dbReference>
<dbReference type="CDD" id="cd16262">
    <property type="entry name" value="EFG_III"/>
    <property type="match status" value="1"/>
</dbReference>
<dbReference type="RefSeq" id="WP_083128309.1">
    <property type="nucleotide sequence ID" value="NZ_MVIM01000017.1"/>
</dbReference>